<accession>A0A380MQG4</accession>
<dbReference type="GO" id="GO:0043139">
    <property type="term" value="F:5'-3' DNA helicase activity"/>
    <property type="evidence" value="ECO:0007669"/>
    <property type="project" value="UniProtKB-EC"/>
</dbReference>
<dbReference type="PANTHER" id="PTHR30153:SF2">
    <property type="entry name" value="REPLICATIVE DNA HELICASE"/>
    <property type="match status" value="1"/>
</dbReference>
<evidence type="ECO:0000256" key="10">
    <source>
        <dbReference type="ARBA" id="ARBA00044932"/>
    </source>
</evidence>
<dbReference type="Gene3D" id="1.10.860.10">
    <property type="entry name" value="DNAb Helicase, Chain A"/>
    <property type="match status" value="1"/>
</dbReference>
<sequence>MSDYDAVSRVKEPPKSSEAEQAVIGALLLDNEAWNHVSELVSAEDFFYQNNRIIFQTLAEQAELGEPFDILTITNRLREKNQLDKIGDPNYLRALAMETPTVTNAIAYARIIREQSIKRRLISAAGDIANSAYFPEGRDARTILDDAERKVFAIAETYQNNTREGLIPVQNVAAETLQYIRELSERDSDITGISTGLKDLDKMTAGLQRGDLIIVAGRPSMGKTAFSLNLAQNVALGTKLPVAIFSLEMPARSLVMRMISSLGQVHQEKLRRGQLDASEVPNMNLAVTQLKTAPIFIDDTSTLSVTDLRARVRRLKRERGDLGLVLIDYLQLMQMPEGDNRATQIGDLSRALKLLAKEVNTPVIALSQLNRGLENRTDKRPIMSDIRESGAIEQDADIIMFVYRDEVYNKESPDRGKAEIIIGKQRNGPIGTVYLAFRGEYTLFDNLAYGEPPEDY</sequence>
<keyword evidence="4 13" id="KW-0547">Nucleotide-binding</keyword>
<dbReference type="InterPro" id="IPR007693">
    <property type="entry name" value="DNA_helicase_DnaB-like_N"/>
</dbReference>
<evidence type="ECO:0000256" key="3">
    <source>
        <dbReference type="ARBA" id="ARBA00022705"/>
    </source>
</evidence>
<comment type="similarity">
    <text evidence="1 13">Belongs to the helicase family. DnaB subfamily.</text>
</comment>
<proteinExistence type="inferred from homology"/>
<keyword evidence="7 13" id="KW-0067">ATP-binding</keyword>
<dbReference type="InterPro" id="IPR027417">
    <property type="entry name" value="P-loop_NTPase"/>
</dbReference>
<evidence type="ECO:0000256" key="6">
    <source>
        <dbReference type="ARBA" id="ARBA00022806"/>
    </source>
</evidence>
<dbReference type="EC" id="5.6.2.3" evidence="12 13"/>
<protein>
    <recommendedName>
        <fullName evidence="12 13">Replicative DNA helicase</fullName>
        <ecNumber evidence="12 13">5.6.2.3</ecNumber>
    </recommendedName>
</protein>
<evidence type="ECO:0000256" key="1">
    <source>
        <dbReference type="ARBA" id="ARBA00008428"/>
    </source>
</evidence>
<dbReference type="InterPro" id="IPR007694">
    <property type="entry name" value="DNA_helicase_DnaB-like_C"/>
</dbReference>
<gene>
    <name evidence="15" type="primary">dnaB</name>
    <name evidence="15" type="ORF">NCTC13337_00732</name>
</gene>
<dbReference type="NCBIfam" id="TIGR00665">
    <property type="entry name" value="DnaB"/>
    <property type="match status" value="1"/>
</dbReference>
<dbReference type="GO" id="GO:0006269">
    <property type="term" value="P:DNA replication, synthesis of primer"/>
    <property type="evidence" value="ECO:0007669"/>
    <property type="project" value="UniProtKB-UniRule"/>
</dbReference>
<evidence type="ECO:0000256" key="11">
    <source>
        <dbReference type="ARBA" id="ARBA00048954"/>
    </source>
</evidence>
<keyword evidence="5 13" id="KW-0378">Hydrolase</keyword>
<evidence type="ECO:0000313" key="16">
    <source>
        <dbReference type="Proteomes" id="UP000254601"/>
    </source>
</evidence>
<evidence type="ECO:0000256" key="9">
    <source>
        <dbReference type="ARBA" id="ARBA00023235"/>
    </source>
</evidence>
<dbReference type="FunFam" id="3.40.50.300:FF:000076">
    <property type="entry name" value="Replicative DNA helicase"/>
    <property type="match status" value="1"/>
</dbReference>
<dbReference type="OrthoDB" id="9773982at2"/>
<dbReference type="RefSeq" id="WP_072575454.1">
    <property type="nucleotide sequence ID" value="NZ_LWHB01000006.1"/>
</dbReference>
<dbReference type="GO" id="GO:1990077">
    <property type="term" value="C:primosome complex"/>
    <property type="evidence" value="ECO:0007669"/>
    <property type="project" value="UniProtKB-UniRule"/>
</dbReference>
<reference evidence="15 16" key="1">
    <citation type="submission" date="2018-06" db="EMBL/GenBank/DDBJ databases">
        <authorList>
            <consortium name="Pathogen Informatics"/>
            <person name="Doyle S."/>
        </authorList>
    </citation>
    <scope>NUCLEOTIDE SEQUENCE [LARGE SCALE GENOMIC DNA]</scope>
    <source>
        <strain evidence="15 16">NCTC13337</strain>
    </source>
</reference>
<dbReference type="AlphaFoldDB" id="A0A380MQG4"/>
<dbReference type="GO" id="GO:0003677">
    <property type="term" value="F:DNA binding"/>
    <property type="evidence" value="ECO:0007669"/>
    <property type="project" value="UniProtKB-UniRule"/>
</dbReference>
<dbReference type="FunFam" id="1.10.860.10:FF:000001">
    <property type="entry name" value="Replicative DNA helicase"/>
    <property type="match status" value="1"/>
</dbReference>
<dbReference type="InterPro" id="IPR007692">
    <property type="entry name" value="DNA_helicase_DnaB"/>
</dbReference>
<dbReference type="NCBIfam" id="NF004384">
    <property type="entry name" value="PRK05748.1"/>
    <property type="match status" value="1"/>
</dbReference>
<keyword evidence="6 13" id="KW-0347">Helicase</keyword>
<dbReference type="InterPro" id="IPR036185">
    <property type="entry name" value="DNA_heli_DnaB-like_N_sf"/>
</dbReference>
<dbReference type="PROSITE" id="PS51199">
    <property type="entry name" value="SF4_HELICASE"/>
    <property type="match status" value="1"/>
</dbReference>
<dbReference type="GO" id="GO:0016887">
    <property type="term" value="F:ATP hydrolysis activity"/>
    <property type="evidence" value="ECO:0007669"/>
    <property type="project" value="RHEA"/>
</dbReference>
<dbReference type="Pfam" id="PF00772">
    <property type="entry name" value="DnaB"/>
    <property type="match status" value="1"/>
</dbReference>
<dbReference type="EMBL" id="UHIC01000001">
    <property type="protein sequence ID" value="SUO94414.1"/>
    <property type="molecule type" value="Genomic_DNA"/>
</dbReference>
<keyword evidence="8 13" id="KW-0238">DNA-binding</keyword>
<organism evidence="15 16">
    <name type="scientific">Suttonella ornithocola</name>
    <dbReference type="NCBI Taxonomy" id="279832"/>
    <lineage>
        <taxon>Bacteria</taxon>
        <taxon>Pseudomonadati</taxon>
        <taxon>Pseudomonadota</taxon>
        <taxon>Gammaproteobacteria</taxon>
        <taxon>Cardiobacteriales</taxon>
        <taxon>Cardiobacteriaceae</taxon>
        <taxon>Suttonella</taxon>
    </lineage>
</organism>
<feature type="domain" description="SF4 helicase" evidence="14">
    <location>
        <begin position="186"/>
        <end position="451"/>
    </location>
</feature>
<dbReference type="Proteomes" id="UP000254601">
    <property type="component" value="Unassembled WGS sequence"/>
</dbReference>
<dbReference type="SMART" id="SM00382">
    <property type="entry name" value="AAA"/>
    <property type="match status" value="1"/>
</dbReference>
<evidence type="ECO:0000256" key="7">
    <source>
        <dbReference type="ARBA" id="ARBA00022840"/>
    </source>
</evidence>
<keyword evidence="3 13" id="KW-0235">DNA replication</keyword>
<name>A0A380MQG4_9GAMM</name>
<evidence type="ECO:0000256" key="5">
    <source>
        <dbReference type="ARBA" id="ARBA00022801"/>
    </source>
</evidence>
<dbReference type="GO" id="GO:0042802">
    <property type="term" value="F:identical protein binding"/>
    <property type="evidence" value="ECO:0007669"/>
    <property type="project" value="UniProtKB-ARBA"/>
</dbReference>
<evidence type="ECO:0000259" key="14">
    <source>
        <dbReference type="PROSITE" id="PS51199"/>
    </source>
</evidence>
<dbReference type="PANTHER" id="PTHR30153">
    <property type="entry name" value="REPLICATIVE DNA HELICASE DNAB"/>
    <property type="match status" value="1"/>
</dbReference>
<dbReference type="InterPro" id="IPR003593">
    <property type="entry name" value="AAA+_ATPase"/>
</dbReference>
<keyword evidence="2 13" id="KW-0639">Primosome</keyword>
<evidence type="ECO:0000313" key="15">
    <source>
        <dbReference type="EMBL" id="SUO94414.1"/>
    </source>
</evidence>
<dbReference type="CDD" id="cd00984">
    <property type="entry name" value="DnaB_C"/>
    <property type="match status" value="1"/>
</dbReference>
<evidence type="ECO:0000256" key="4">
    <source>
        <dbReference type="ARBA" id="ARBA00022741"/>
    </source>
</evidence>
<evidence type="ECO:0000256" key="12">
    <source>
        <dbReference type="NCBIfam" id="TIGR00665"/>
    </source>
</evidence>
<evidence type="ECO:0000256" key="8">
    <source>
        <dbReference type="ARBA" id="ARBA00023125"/>
    </source>
</evidence>
<keyword evidence="9" id="KW-0413">Isomerase</keyword>
<evidence type="ECO:0000256" key="2">
    <source>
        <dbReference type="ARBA" id="ARBA00022515"/>
    </source>
</evidence>
<dbReference type="GO" id="GO:0005829">
    <property type="term" value="C:cytosol"/>
    <property type="evidence" value="ECO:0007669"/>
    <property type="project" value="TreeGrafter"/>
</dbReference>
<dbReference type="InterPro" id="IPR016136">
    <property type="entry name" value="DNA_helicase_N/primase_C"/>
</dbReference>
<evidence type="ECO:0000256" key="13">
    <source>
        <dbReference type="RuleBase" id="RU362085"/>
    </source>
</evidence>
<comment type="function">
    <text evidence="10 13">The main replicative DNA helicase, it participates in initiation and elongation during chromosome replication. Travels ahead of the DNA replisome, separating dsDNA into templates for DNA synthesis. A processive ATP-dependent 5'-3' DNA helicase it has DNA-dependent ATPase activity.</text>
</comment>
<dbReference type="GO" id="GO:0005524">
    <property type="term" value="F:ATP binding"/>
    <property type="evidence" value="ECO:0007669"/>
    <property type="project" value="UniProtKB-UniRule"/>
</dbReference>
<comment type="catalytic activity">
    <reaction evidence="11 13">
        <text>ATP + H2O = ADP + phosphate + H(+)</text>
        <dbReference type="Rhea" id="RHEA:13065"/>
        <dbReference type="ChEBI" id="CHEBI:15377"/>
        <dbReference type="ChEBI" id="CHEBI:15378"/>
        <dbReference type="ChEBI" id="CHEBI:30616"/>
        <dbReference type="ChEBI" id="CHEBI:43474"/>
        <dbReference type="ChEBI" id="CHEBI:456216"/>
        <dbReference type="EC" id="5.6.2.3"/>
    </reaction>
</comment>
<dbReference type="SUPFAM" id="SSF52540">
    <property type="entry name" value="P-loop containing nucleoside triphosphate hydrolases"/>
    <property type="match status" value="1"/>
</dbReference>
<dbReference type="Gene3D" id="3.40.50.300">
    <property type="entry name" value="P-loop containing nucleotide triphosphate hydrolases"/>
    <property type="match status" value="1"/>
</dbReference>
<dbReference type="SUPFAM" id="SSF48024">
    <property type="entry name" value="N-terminal domain of DnaB helicase"/>
    <property type="match status" value="1"/>
</dbReference>
<dbReference type="Pfam" id="PF03796">
    <property type="entry name" value="DnaB_C"/>
    <property type="match status" value="1"/>
</dbReference>
<keyword evidence="16" id="KW-1185">Reference proteome</keyword>